<name>A0A7W6E4A9_9RHOB</name>
<dbReference type="Pfam" id="PF06961">
    <property type="entry name" value="DUF1294"/>
    <property type="match status" value="1"/>
</dbReference>
<keyword evidence="3" id="KW-1185">Reference proteome</keyword>
<reference evidence="2 3" key="1">
    <citation type="submission" date="2020-08" db="EMBL/GenBank/DDBJ databases">
        <title>Genomic Encyclopedia of Type Strains, Phase IV (KMG-IV): sequencing the most valuable type-strain genomes for metagenomic binning, comparative biology and taxonomic classification.</title>
        <authorList>
            <person name="Goeker M."/>
        </authorList>
    </citation>
    <scope>NUCLEOTIDE SEQUENCE [LARGE SCALE GENOMIC DNA]</scope>
    <source>
        <strain evidence="2 3">DSM 102234</strain>
    </source>
</reference>
<dbReference type="EMBL" id="JACIEI010000001">
    <property type="protein sequence ID" value="MBB3992442.1"/>
    <property type="molecule type" value="Genomic_DNA"/>
</dbReference>
<evidence type="ECO:0000313" key="3">
    <source>
        <dbReference type="Proteomes" id="UP000530268"/>
    </source>
</evidence>
<dbReference type="AlphaFoldDB" id="A0A7W6E4A9"/>
<organism evidence="2 3">
    <name type="scientific">Sulfitobacter undariae</name>
    <dbReference type="NCBI Taxonomy" id="1563671"/>
    <lineage>
        <taxon>Bacteria</taxon>
        <taxon>Pseudomonadati</taxon>
        <taxon>Pseudomonadota</taxon>
        <taxon>Alphaproteobacteria</taxon>
        <taxon>Rhodobacterales</taxon>
        <taxon>Roseobacteraceae</taxon>
        <taxon>Sulfitobacter</taxon>
    </lineage>
</organism>
<protein>
    <submittedName>
        <fullName evidence="2">Uncharacterized membrane protein YsdA (DUF1294 family)</fullName>
    </submittedName>
</protein>
<proteinExistence type="predicted"/>
<dbReference type="InterPro" id="IPR010718">
    <property type="entry name" value="DUF1294"/>
</dbReference>
<evidence type="ECO:0000313" key="2">
    <source>
        <dbReference type="EMBL" id="MBB3992442.1"/>
    </source>
</evidence>
<keyword evidence="1" id="KW-0472">Membrane</keyword>
<dbReference type="Proteomes" id="UP000530268">
    <property type="component" value="Unassembled WGS sequence"/>
</dbReference>
<comment type="caution">
    <text evidence="2">The sequence shown here is derived from an EMBL/GenBank/DDBJ whole genome shotgun (WGS) entry which is preliminary data.</text>
</comment>
<keyword evidence="1" id="KW-1133">Transmembrane helix</keyword>
<accession>A0A7W6E4A9</accession>
<feature type="transmembrane region" description="Helical" evidence="1">
    <location>
        <begin position="78"/>
        <end position="97"/>
    </location>
</feature>
<sequence length="136" mass="15182">MLIFTAIFAIYFIAINAIAYRAFANDKRYATEKLRRTPEIKLLYWATIGGWVGAKYAQQKLRHKSYKQPFGQQLNDIGTLHAMILGVCMAVGLVLLLTPTPSVTTQTAQASIQVFQPANVPPHASLRPPVVRPVTW</sequence>
<gene>
    <name evidence="2" type="ORF">GGR95_000061</name>
</gene>
<keyword evidence="1" id="KW-0812">Transmembrane</keyword>
<dbReference type="RefSeq" id="WP_184561613.1">
    <property type="nucleotide sequence ID" value="NZ_JACIEI010000001.1"/>
</dbReference>
<evidence type="ECO:0000256" key="1">
    <source>
        <dbReference type="SAM" id="Phobius"/>
    </source>
</evidence>